<proteinExistence type="predicted"/>
<keyword evidence="1" id="KW-0472">Membrane</keyword>
<comment type="caution">
    <text evidence="2">The sequence shown here is derived from an EMBL/GenBank/DDBJ whole genome shotgun (WGS) entry which is preliminary data.</text>
</comment>
<gene>
    <name evidence="2" type="ORF">JTE90_018593</name>
</gene>
<feature type="transmembrane region" description="Helical" evidence="1">
    <location>
        <begin position="21"/>
        <end position="40"/>
    </location>
</feature>
<keyword evidence="1" id="KW-0812">Transmembrane</keyword>
<dbReference type="Proteomes" id="UP000827092">
    <property type="component" value="Unassembled WGS sequence"/>
</dbReference>
<keyword evidence="1" id="KW-1133">Transmembrane helix</keyword>
<evidence type="ECO:0000313" key="3">
    <source>
        <dbReference type="Proteomes" id="UP000827092"/>
    </source>
</evidence>
<evidence type="ECO:0000313" key="2">
    <source>
        <dbReference type="EMBL" id="KAG8174502.1"/>
    </source>
</evidence>
<accession>A0AAV6TRL3</accession>
<keyword evidence="3" id="KW-1185">Reference proteome</keyword>
<evidence type="ECO:0000256" key="1">
    <source>
        <dbReference type="SAM" id="Phobius"/>
    </source>
</evidence>
<organism evidence="2 3">
    <name type="scientific">Oedothorax gibbosus</name>
    <dbReference type="NCBI Taxonomy" id="931172"/>
    <lineage>
        <taxon>Eukaryota</taxon>
        <taxon>Metazoa</taxon>
        <taxon>Ecdysozoa</taxon>
        <taxon>Arthropoda</taxon>
        <taxon>Chelicerata</taxon>
        <taxon>Arachnida</taxon>
        <taxon>Araneae</taxon>
        <taxon>Araneomorphae</taxon>
        <taxon>Entelegynae</taxon>
        <taxon>Araneoidea</taxon>
        <taxon>Linyphiidae</taxon>
        <taxon>Erigoninae</taxon>
        <taxon>Oedothorax</taxon>
    </lineage>
</organism>
<name>A0AAV6TRL3_9ARAC</name>
<feature type="transmembrane region" description="Helical" evidence="1">
    <location>
        <begin position="46"/>
        <end position="65"/>
    </location>
</feature>
<dbReference type="EMBL" id="JAFNEN010001198">
    <property type="protein sequence ID" value="KAG8174502.1"/>
    <property type="molecule type" value="Genomic_DNA"/>
</dbReference>
<feature type="transmembrane region" description="Helical" evidence="1">
    <location>
        <begin position="92"/>
        <end position="113"/>
    </location>
</feature>
<sequence>MSAVVPTAGKTNNILLKYSAILLNTAILVFHVYDSAYLLYGLKLKSFGITFMLANSITFMHRYFLGRRFYSLKRIANIMSNFDIQENNRSKLVILIWIVLSTLLIRYSCWGLTCTTVEATLTLEVYLSQTRRQPPQ</sequence>
<protein>
    <submittedName>
        <fullName evidence="2">Uncharacterized protein</fullName>
    </submittedName>
</protein>
<reference evidence="2 3" key="1">
    <citation type="journal article" date="2022" name="Nat. Ecol. Evol.">
        <title>A masculinizing supergene underlies an exaggerated male reproductive morph in a spider.</title>
        <authorList>
            <person name="Hendrickx F."/>
            <person name="De Corte Z."/>
            <person name="Sonet G."/>
            <person name="Van Belleghem S.M."/>
            <person name="Kostlbacher S."/>
            <person name="Vangestel C."/>
        </authorList>
    </citation>
    <scope>NUCLEOTIDE SEQUENCE [LARGE SCALE GENOMIC DNA]</scope>
    <source>
        <strain evidence="2">W744_W776</strain>
    </source>
</reference>
<dbReference type="AlphaFoldDB" id="A0AAV6TRL3"/>